<dbReference type="Pfam" id="PF00208">
    <property type="entry name" value="ELFV_dehydrog"/>
    <property type="match status" value="1"/>
</dbReference>
<reference evidence="5" key="1">
    <citation type="journal article" date="2024" name="IScience">
        <title>Strigolactones Initiate the Formation of Haustorium-like Structures in Castilleja.</title>
        <authorList>
            <person name="Buerger M."/>
            <person name="Peterson D."/>
            <person name="Chory J."/>
        </authorList>
    </citation>
    <scope>NUCLEOTIDE SEQUENCE [LARGE SCALE GENOMIC DNA]</scope>
</reference>
<keyword evidence="2" id="KW-0520">NAD</keyword>
<evidence type="ECO:0000259" key="3">
    <source>
        <dbReference type="Pfam" id="PF00208"/>
    </source>
</evidence>
<dbReference type="InterPro" id="IPR036291">
    <property type="entry name" value="NAD(P)-bd_dom_sf"/>
</dbReference>
<evidence type="ECO:0000313" key="5">
    <source>
        <dbReference type="Proteomes" id="UP001632038"/>
    </source>
</evidence>
<organism evidence="4 5">
    <name type="scientific">Castilleja foliolosa</name>
    <dbReference type="NCBI Taxonomy" id="1961234"/>
    <lineage>
        <taxon>Eukaryota</taxon>
        <taxon>Viridiplantae</taxon>
        <taxon>Streptophyta</taxon>
        <taxon>Embryophyta</taxon>
        <taxon>Tracheophyta</taxon>
        <taxon>Spermatophyta</taxon>
        <taxon>Magnoliopsida</taxon>
        <taxon>eudicotyledons</taxon>
        <taxon>Gunneridae</taxon>
        <taxon>Pentapetalae</taxon>
        <taxon>asterids</taxon>
        <taxon>lamiids</taxon>
        <taxon>Lamiales</taxon>
        <taxon>Orobanchaceae</taxon>
        <taxon>Pedicularideae</taxon>
        <taxon>Castillejinae</taxon>
        <taxon>Castilleja</taxon>
    </lineage>
</organism>
<dbReference type="Proteomes" id="UP001632038">
    <property type="component" value="Unassembled WGS sequence"/>
</dbReference>
<evidence type="ECO:0000256" key="1">
    <source>
        <dbReference type="ARBA" id="ARBA00023002"/>
    </source>
</evidence>
<dbReference type="GO" id="GO:0004353">
    <property type="term" value="F:glutamate dehydrogenase [NAD(P)+] activity"/>
    <property type="evidence" value="ECO:0007669"/>
    <property type="project" value="UniProtKB-EC"/>
</dbReference>
<proteinExistence type="predicted"/>
<name>A0ABD3CF30_9LAMI</name>
<keyword evidence="5" id="KW-1185">Reference proteome</keyword>
<dbReference type="SUPFAM" id="SSF51735">
    <property type="entry name" value="NAD(P)-binding Rossmann-fold domains"/>
    <property type="match status" value="1"/>
</dbReference>
<feature type="domain" description="Glutamate/phenylalanine/leucine/valine/L-tryptophan dehydrogenase C-terminal" evidence="3">
    <location>
        <begin position="34"/>
        <end position="92"/>
    </location>
</feature>
<protein>
    <submittedName>
        <fullName evidence="4">Glutamate dehydrogenase (NADP(+)) gdh1</fullName>
        <ecNumber evidence="4">1.4.1.3</ecNumber>
    </submittedName>
</protein>
<dbReference type="Gene3D" id="3.40.50.720">
    <property type="entry name" value="NAD(P)-binding Rossmann-like Domain"/>
    <property type="match status" value="1"/>
</dbReference>
<dbReference type="InterPro" id="IPR006096">
    <property type="entry name" value="Glu/Leu/Phe/Val/Trp_DH_C"/>
</dbReference>
<accession>A0ABD3CF30</accession>
<dbReference type="PANTHER" id="PTHR11606">
    <property type="entry name" value="GLUTAMATE DEHYDROGENASE"/>
    <property type="match status" value="1"/>
</dbReference>
<dbReference type="AlphaFoldDB" id="A0ABD3CF30"/>
<dbReference type="PANTHER" id="PTHR11606:SF29">
    <property type="entry name" value="GLUTAMATE DEHYDROGENASE 3-RELATED"/>
    <property type="match status" value="1"/>
</dbReference>
<dbReference type="EMBL" id="JAVIJP010000036">
    <property type="protein sequence ID" value="KAL3628485.1"/>
    <property type="molecule type" value="Genomic_DNA"/>
</dbReference>
<dbReference type="EC" id="1.4.1.3" evidence="4"/>
<gene>
    <name evidence="4" type="primary">GDH1_4</name>
    <name evidence="4" type="ORF">CASFOL_027531</name>
</gene>
<keyword evidence="1 4" id="KW-0560">Oxidoreductase</keyword>
<comment type="caution">
    <text evidence="4">The sequence shown here is derived from an EMBL/GenBank/DDBJ whole genome shotgun (WGS) entry which is preliminary data.</text>
</comment>
<sequence length="94" mass="10707">MCADAITGRAMKALGLVINRDNAKDIKAKFIMRLILAMKAIVVLPDIYENSGGVIVSYFEWVQNILGLMWNDEKVKVELETYMTRAFKDNHQDV</sequence>
<evidence type="ECO:0000256" key="2">
    <source>
        <dbReference type="ARBA" id="ARBA00023027"/>
    </source>
</evidence>
<evidence type="ECO:0000313" key="4">
    <source>
        <dbReference type="EMBL" id="KAL3628485.1"/>
    </source>
</evidence>